<dbReference type="AlphaFoldDB" id="A0AB35XLH4"/>
<dbReference type="PANTHER" id="PTHR33375:SF1">
    <property type="entry name" value="CHROMOSOME-PARTITIONING PROTEIN PARB-RELATED"/>
    <property type="match status" value="1"/>
</dbReference>
<dbReference type="CDD" id="cd16387">
    <property type="entry name" value="ParB_N_Srx"/>
    <property type="match status" value="1"/>
</dbReference>
<dbReference type="Gene3D" id="3.90.1530.10">
    <property type="entry name" value="Conserved hypothetical protein from pyrococcus furiosus pfu- 392566-001, ParB domain"/>
    <property type="match status" value="1"/>
</dbReference>
<dbReference type="InterPro" id="IPR036086">
    <property type="entry name" value="ParB/Sulfiredoxin_sf"/>
</dbReference>
<proteinExistence type="predicted"/>
<dbReference type="RefSeq" id="WP_331389648.1">
    <property type="nucleotide sequence ID" value="NZ_JAZKKV010000004.1"/>
</dbReference>
<dbReference type="PANTHER" id="PTHR33375">
    <property type="entry name" value="CHROMOSOME-PARTITIONING PROTEIN PARB-RELATED"/>
    <property type="match status" value="1"/>
</dbReference>
<keyword evidence="3" id="KW-1185">Reference proteome</keyword>
<dbReference type="SMART" id="SM00470">
    <property type="entry name" value="ParB"/>
    <property type="match status" value="1"/>
</dbReference>
<organism evidence="2 3">
    <name type="scientific">Kluyvera ascorbata</name>
    <dbReference type="NCBI Taxonomy" id="51288"/>
    <lineage>
        <taxon>Bacteria</taxon>
        <taxon>Pseudomonadati</taxon>
        <taxon>Pseudomonadota</taxon>
        <taxon>Gammaproteobacteria</taxon>
        <taxon>Enterobacterales</taxon>
        <taxon>Enterobacteriaceae</taxon>
        <taxon>Kluyvera</taxon>
    </lineage>
</organism>
<evidence type="ECO:0000259" key="1">
    <source>
        <dbReference type="SMART" id="SM00470"/>
    </source>
</evidence>
<comment type="caution">
    <text evidence="2">The sequence shown here is derived from an EMBL/GenBank/DDBJ whole genome shotgun (WGS) entry which is preliminary data.</text>
</comment>
<reference evidence="2 3" key="1">
    <citation type="submission" date="2023-10" db="EMBL/GenBank/DDBJ databases">
        <title>Wastewater isolates of ESBL- and carbapenemase-producing Gram-negative bacteria from New Zealand.</title>
        <authorList>
            <person name="Straub C."/>
            <person name="Weaver L."/>
            <person name="Cornelius A."/>
            <person name="Mcgill E."/>
            <person name="Dyet K."/>
            <person name="White L."/>
            <person name="Pattis I."/>
        </authorList>
    </citation>
    <scope>NUCLEOTIDE SEQUENCE [LARGE SCALE GENOMIC DNA]</scope>
    <source>
        <strain evidence="2 3">ESBL09</strain>
    </source>
</reference>
<dbReference type="SUPFAM" id="SSF110849">
    <property type="entry name" value="ParB/Sulfiredoxin"/>
    <property type="match status" value="1"/>
</dbReference>
<dbReference type="InterPro" id="IPR003115">
    <property type="entry name" value="ParB_N"/>
</dbReference>
<feature type="domain" description="ParB-like N-terminal" evidence="1">
    <location>
        <begin position="8"/>
        <end position="98"/>
    </location>
</feature>
<dbReference type="GO" id="GO:0005694">
    <property type="term" value="C:chromosome"/>
    <property type="evidence" value="ECO:0007669"/>
    <property type="project" value="TreeGrafter"/>
</dbReference>
<dbReference type="Proteomes" id="UP001331691">
    <property type="component" value="Unassembled WGS sequence"/>
</dbReference>
<dbReference type="GO" id="GO:0007059">
    <property type="term" value="P:chromosome segregation"/>
    <property type="evidence" value="ECO:0007669"/>
    <property type="project" value="TreeGrafter"/>
</dbReference>
<dbReference type="InterPro" id="IPR050336">
    <property type="entry name" value="Chromosome_partition/occlusion"/>
</dbReference>
<sequence length="226" mass="25165">MDVKINILQVEVGRLQPNPWNTNAVGLQNFEKLKGSIDRLGFFKPILARELSDGSFQILGGEHRWRAAIEQGIATVPVITVGQISDVVAKQMSLVDNERYGEDDQLALQRLIEEIQSETGFSLSEIAPFDDEMAATLARTAAFDMAELERLTDGDEKAAEEDKREKVERLGVEHQTMRFKVTFDSADSVTTAIKSIIAEQGINTGSDMEDAGEALVWLADFYKERN</sequence>
<evidence type="ECO:0000313" key="3">
    <source>
        <dbReference type="Proteomes" id="UP001331691"/>
    </source>
</evidence>
<evidence type="ECO:0000313" key="2">
    <source>
        <dbReference type="EMBL" id="MEE9657582.1"/>
    </source>
</evidence>
<name>A0AB35XLH4_9ENTR</name>
<accession>A0AB35XLH4</accession>
<gene>
    <name evidence="2" type="ORF">V4836_26370</name>
</gene>
<protein>
    <submittedName>
        <fullName evidence="2">ParB N-terminal domain-containing protein</fullName>
    </submittedName>
</protein>
<dbReference type="Pfam" id="PF02195">
    <property type="entry name" value="ParB_N"/>
    <property type="match status" value="1"/>
</dbReference>
<dbReference type="EMBL" id="JAZKKV010000004">
    <property type="protein sequence ID" value="MEE9657582.1"/>
    <property type="molecule type" value="Genomic_DNA"/>
</dbReference>
<dbReference type="GO" id="GO:0045881">
    <property type="term" value="P:positive regulation of sporulation resulting in formation of a cellular spore"/>
    <property type="evidence" value="ECO:0007669"/>
    <property type="project" value="TreeGrafter"/>
</dbReference>